<evidence type="ECO:0000256" key="3">
    <source>
        <dbReference type="ARBA" id="ARBA00022816"/>
    </source>
</evidence>
<evidence type="ECO:0000256" key="5">
    <source>
        <dbReference type="ARBA" id="ARBA00023242"/>
    </source>
</evidence>
<dbReference type="Pfam" id="PF00076">
    <property type="entry name" value="RRM_1"/>
    <property type="match status" value="1"/>
</dbReference>
<accession>A0A9P0AG48</accession>
<dbReference type="CDD" id="cd12680">
    <property type="entry name" value="RRM_THOC4"/>
    <property type="match status" value="1"/>
</dbReference>
<evidence type="ECO:0000259" key="8">
    <source>
        <dbReference type="PROSITE" id="PS50102"/>
    </source>
</evidence>
<dbReference type="EMBL" id="OU963866">
    <property type="protein sequence ID" value="CAH0390463.1"/>
    <property type="molecule type" value="Genomic_DNA"/>
</dbReference>
<gene>
    <name evidence="9" type="ORF">BEMITA_LOCUS9183</name>
</gene>
<dbReference type="InterPro" id="IPR051229">
    <property type="entry name" value="ALYREF_mRNA_export"/>
</dbReference>
<evidence type="ECO:0000256" key="4">
    <source>
        <dbReference type="ARBA" id="ARBA00022884"/>
    </source>
</evidence>
<feature type="compositionally biased region" description="Gly residues" evidence="7">
    <location>
        <begin position="230"/>
        <end position="239"/>
    </location>
</feature>
<evidence type="ECO:0000256" key="7">
    <source>
        <dbReference type="SAM" id="MobiDB-lite"/>
    </source>
</evidence>
<feature type="region of interest" description="Disordered" evidence="7">
    <location>
        <begin position="20"/>
        <end position="85"/>
    </location>
</feature>
<dbReference type="FunFam" id="3.30.70.330:FF:000273">
    <property type="entry name" value="THO complex subunit 4"/>
    <property type="match status" value="1"/>
</dbReference>
<dbReference type="PANTHER" id="PTHR19965">
    <property type="entry name" value="RNA AND EXPORT FACTOR BINDING PROTEIN"/>
    <property type="match status" value="1"/>
</dbReference>
<dbReference type="GO" id="GO:0003729">
    <property type="term" value="F:mRNA binding"/>
    <property type="evidence" value="ECO:0007669"/>
    <property type="project" value="TreeGrafter"/>
</dbReference>
<evidence type="ECO:0000313" key="9">
    <source>
        <dbReference type="EMBL" id="CAH0390463.1"/>
    </source>
</evidence>
<protein>
    <recommendedName>
        <fullName evidence="8">RRM domain-containing protein</fullName>
    </recommendedName>
</protein>
<feature type="compositionally biased region" description="Basic residues" evidence="7">
    <location>
        <begin position="23"/>
        <end position="47"/>
    </location>
</feature>
<dbReference type="Pfam" id="PF13865">
    <property type="entry name" value="FoP_duplication"/>
    <property type="match status" value="1"/>
</dbReference>
<evidence type="ECO:0000256" key="1">
    <source>
        <dbReference type="ARBA" id="ARBA00004123"/>
    </source>
</evidence>
<evidence type="ECO:0000313" key="10">
    <source>
        <dbReference type="Proteomes" id="UP001152759"/>
    </source>
</evidence>
<dbReference type="InterPro" id="IPR012677">
    <property type="entry name" value="Nucleotide-bd_a/b_plait_sf"/>
</dbReference>
<comment type="subcellular location">
    <subcellularLocation>
        <location evidence="1">Nucleus</location>
    </subcellularLocation>
</comment>
<dbReference type="SMART" id="SM00360">
    <property type="entry name" value="RRM"/>
    <property type="match status" value="1"/>
</dbReference>
<dbReference type="AlphaFoldDB" id="A0A9P0AG48"/>
<keyword evidence="3" id="KW-0509">mRNA transport</keyword>
<sequence>MVDKIDLSLDDIINQNKSLKNWRGGRGRRGVGGNRRGRGSPRGRVNKRSIDRPVGSGGRGLLKSRRGSARGLGRSPYSRGDVNNQWKHDLYDGGRMGNRNRISASAISNAMQPGKLLISNLDFAVSNADIEELFAEYGNLKSAKVHYDKSGRSLGTADIVFERKADAVKAMKQYNGVPLDGRPMSIQLATSDLSLVSPVRRPTVSSRPASRGGNIQRGRPNVRRGSAGFRRGGGGGGRGGNRKKDPPATAEQLDAELDAYVNKMEE</sequence>
<feature type="region of interest" description="Disordered" evidence="7">
    <location>
        <begin position="199"/>
        <end position="266"/>
    </location>
</feature>
<evidence type="ECO:0000256" key="2">
    <source>
        <dbReference type="ARBA" id="ARBA00022448"/>
    </source>
</evidence>
<dbReference type="InterPro" id="IPR025715">
    <property type="entry name" value="FoP_C"/>
</dbReference>
<dbReference type="GO" id="GO:0005634">
    <property type="term" value="C:nucleus"/>
    <property type="evidence" value="ECO:0007669"/>
    <property type="project" value="UniProtKB-SubCell"/>
</dbReference>
<dbReference type="Gene3D" id="3.30.70.330">
    <property type="match status" value="1"/>
</dbReference>
<dbReference type="InterPro" id="IPR035979">
    <property type="entry name" value="RBD_domain_sf"/>
</dbReference>
<keyword evidence="5" id="KW-0539">Nucleus</keyword>
<proteinExistence type="predicted"/>
<keyword evidence="4 6" id="KW-0694">RNA-binding</keyword>
<feature type="domain" description="RRM" evidence="8">
    <location>
        <begin position="114"/>
        <end position="191"/>
    </location>
</feature>
<dbReference type="OrthoDB" id="6615050at2759"/>
<name>A0A9P0AG48_BEMTA</name>
<dbReference type="Proteomes" id="UP001152759">
    <property type="component" value="Chromosome 5"/>
</dbReference>
<dbReference type="SMART" id="SM01218">
    <property type="entry name" value="FoP_duplication"/>
    <property type="match status" value="1"/>
</dbReference>
<dbReference type="PANTHER" id="PTHR19965:SF82">
    <property type="entry name" value="THO COMPLEX SUBUNIT 4"/>
    <property type="match status" value="1"/>
</dbReference>
<keyword evidence="10" id="KW-1185">Reference proteome</keyword>
<dbReference type="PROSITE" id="PS50102">
    <property type="entry name" value="RRM"/>
    <property type="match status" value="1"/>
</dbReference>
<keyword evidence="2" id="KW-0813">Transport</keyword>
<organism evidence="9 10">
    <name type="scientific">Bemisia tabaci</name>
    <name type="common">Sweetpotato whitefly</name>
    <name type="synonym">Aleurodes tabaci</name>
    <dbReference type="NCBI Taxonomy" id="7038"/>
    <lineage>
        <taxon>Eukaryota</taxon>
        <taxon>Metazoa</taxon>
        <taxon>Ecdysozoa</taxon>
        <taxon>Arthropoda</taxon>
        <taxon>Hexapoda</taxon>
        <taxon>Insecta</taxon>
        <taxon>Pterygota</taxon>
        <taxon>Neoptera</taxon>
        <taxon>Paraneoptera</taxon>
        <taxon>Hemiptera</taxon>
        <taxon>Sternorrhyncha</taxon>
        <taxon>Aleyrodoidea</taxon>
        <taxon>Aleyrodidae</taxon>
        <taxon>Aleyrodinae</taxon>
        <taxon>Bemisia</taxon>
    </lineage>
</organism>
<reference evidence="9" key="1">
    <citation type="submission" date="2021-12" db="EMBL/GenBank/DDBJ databases">
        <authorList>
            <person name="King R."/>
        </authorList>
    </citation>
    <scope>NUCLEOTIDE SEQUENCE</scope>
</reference>
<dbReference type="GO" id="GO:0006406">
    <property type="term" value="P:mRNA export from nucleus"/>
    <property type="evidence" value="ECO:0007669"/>
    <property type="project" value="TreeGrafter"/>
</dbReference>
<dbReference type="InterPro" id="IPR000504">
    <property type="entry name" value="RRM_dom"/>
</dbReference>
<dbReference type="SUPFAM" id="SSF54928">
    <property type="entry name" value="RNA-binding domain, RBD"/>
    <property type="match status" value="1"/>
</dbReference>
<dbReference type="KEGG" id="btab:109037371"/>
<evidence type="ECO:0000256" key="6">
    <source>
        <dbReference type="PROSITE-ProRule" id="PRU00176"/>
    </source>
</evidence>